<keyword evidence="7" id="KW-0479">Metal-binding</keyword>
<keyword evidence="11" id="KW-0482">Metalloprotease</keyword>
<evidence type="ECO:0000256" key="2">
    <source>
        <dbReference type="ARBA" id="ARBA00001947"/>
    </source>
</evidence>
<reference evidence="15 16" key="1">
    <citation type="submission" date="2019-08" db="EMBL/GenBank/DDBJ databases">
        <authorList>
            <person name="Peeters C."/>
        </authorList>
    </citation>
    <scope>NUCLEOTIDE SEQUENCE [LARGE SCALE GENOMIC DNA]</scope>
    <source>
        <strain evidence="15 16">LMG 30175</strain>
    </source>
</reference>
<dbReference type="Pfam" id="PF08453">
    <property type="entry name" value="Peptidase_M9_N"/>
    <property type="match status" value="1"/>
</dbReference>
<keyword evidence="6" id="KW-0645">Protease</keyword>
<evidence type="ECO:0000256" key="9">
    <source>
        <dbReference type="ARBA" id="ARBA00022801"/>
    </source>
</evidence>
<protein>
    <recommendedName>
        <fullName evidence="4">microbial collagenase</fullName>
        <ecNumber evidence="4">3.4.24.3</ecNumber>
    </recommendedName>
</protein>
<dbReference type="PANTHER" id="PTHR13062">
    <property type="entry name" value="COLLAGENASE"/>
    <property type="match status" value="1"/>
</dbReference>
<evidence type="ECO:0000256" key="12">
    <source>
        <dbReference type="ARBA" id="ARBA00023145"/>
    </source>
</evidence>
<evidence type="ECO:0000256" key="1">
    <source>
        <dbReference type="ARBA" id="ARBA00000424"/>
    </source>
</evidence>
<organism evidence="15 16">
    <name type="scientific">Pandoraea terrae</name>
    <dbReference type="NCBI Taxonomy" id="1537710"/>
    <lineage>
        <taxon>Bacteria</taxon>
        <taxon>Pseudomonadati</taxon>
        <taxon>Pseudomonadota</taxon>
        <taxon>Betaproteobacteria</taxon>
        <taxon>Burkholderiales</taxon>
        <taxon>Burkholderiaceae</taxon>
        <taxon>Pandoraea</taxon>
    </lineage>
</organism>
<keyword evidence="9 15" id="KW-0378">Hydrolase</keyword>
<sequence>MSEMTKYTGSALADYIENLPNQECHDGLFSIDRVLAGAVFSGDNLHAVASRFVQAIYEYDATNLKLINLIIYLRAAYQVYERENLENPYPMLHVWLRPYIEQSLEGDALFKENPLASSTAGGLMRLITDMEDEAHYLSRLKEVIERHTASENNPEAARALLTPSAASWFTGLLTVFYYAHERPGNRHLLENDQSLLETLNRFVVKNRESLSGTSAAHQLANVAREAYRFLQYPKQRAQVKPMVQQMLATTDIDGPDKRLWEVAVEAVEYHDAQNCGDYGLCDHRKNQAANRKNLAAKIMKSKYACNEKIRIVAQDFTRKQMRKICAVVAKTENQFHRMMKTQRNPVPDDYTDSVEIVVFNDMESYKAYGSVIYDINTNNGGLYFEGNPEERGNQARLFVVAKSWLKPRFEIHGLRHEFVHYLDGRYNRAGDSGVSRAKPTIWWVEGIAEYFDHKNVNPVAIRAAKTNTYRLSDIFQTGYSSSDRYTRAYLWGYMATRFLFERHPEIVDSILSRFRAGNYDGYAEYLTSIGNRYDQEFIEWVRDTDPTGKRARSDSQ</sequence>
<dbReference type="AlphaFoldDB" id="A0A5E4VPI3"/>
<dbReference type="PRINTS" id="PR00931">
    <property type="entry name" value="MICOLLPTASE"/>
</dbReference>
<comment type="catalytic activity">
    <reaction evidence="1">
        <text>Digestion of native collagen in the triple helical region at Xaa-|-Gly bonds. With synthetic peptides, a preference is shown for Gly at P3 and P1', Pro and Ala at P2 and P2', and hydroxyproline, Ala or Arg at P3'.</text>
        <dbReference type="EC" id="3.4.24.3"/>
    </reaction>
</comment>
<gene>
    <name evidence="15" type="ORF">PTE30175_02650</name>
</gene>
<dbReference type="EMBL" id="CABPRZ010000010">
    <property type="protein sequence ID" value="VVE12915.1"/>
    <property type="molecule type" value="Genomic_DNA"/>
</dbReference>
<evidence type="ECO:0000256" key="10">
    <source>
        <dbReference type="ARBA" id="ARBA00022833"/>
    </source>
</evidence>
<dbReference type="InterPro" id="IPR002169">
    <property type="entry name" value="Peptidase_M9A/M9B"/>
</dbReference>
<evidence type="ECO:0000256" key="8">
    <source>
        <dbReference type="ARBA" id="ARBA00022729"/>
    </source>
</evidence>
<evidence type="ECO:0000256" key="5">
    <source>
        <dbReference type="ARBA" id="ARBA00022525"/>
    </source>
</evidence>
<evidence type="ECO:0000256" key="3">
    <source>
        <dbReference type="ARBA" id="ARBA00004613"/>
    </source>
</evidence>
<keyword evidence="16" id="KW-1185">Reference proteome</keyword>
<evidence type="ECO:0000313" key="16">
    <source>
        <dbReference type="Proteomes" id="UP000414233"/>
    </source>
</evidence>
<dbReference type="GO" id="GO:0006508">
    <property type="term" value="P:proteolysis"/>
    <property type="evidence" value="ECO:0007669"/>
    <property type="project" value="UniProtKB-KW"/>
</dbReference>
<evidence type="ECO:0000256" key="7">
    <source>
        <dbReference type="ARBA" id="ARBA00022723"/>
    </source>
</evidence>
<proteinExistence type="predicted"/>
<keyword evidence="5" id="KW-0964">Secreted</keyword>
<dbReference type="Proteomes" id="UP000414233">
    <property type="component" value="Unassembled WGS sequence"/>
</dbReference>
<keyword evidence="12" id="KW-0865">Zymogen</keyword>
<keyword evidence="10" id="KW-0862">Zinc</keyword>
<evidence type="ECO:0000313" key="15">
    <source>
        <dbReference type="EMBL" id="VVE12915.1"/>
    </source>
</evidence>
<dbReference type="GO" id="GO:0005576">
    <property type="term" value="C:extracellular region"/>
    <property type="evidence" value="ECO:0007669"/>
    <property type="project" value="UniProtKB-SubCell"/>
</dbReference>
<accession>A0A5E4VPI3</accession>
<dbReference type="PANTHER" id="PTHR13062:SF9">
    <property type="entry name" value="MICROBIAL COLLAGENASE"/>
    <property type="match status" value="1"/>
</dbReference>
<dbReference type="GO" id="GO:0008270">
    <property type="term" value="F:zinc ion binding"/>
    <property type="evidence" value="ECO:0007669"/>
    <property type="project" value="InterPro"/>
</dbReference>
<dbReference type="Gene3D" id="3.40.30.160">
    <property type="entry name" value="Collagenase ColT, N-terminal domain"/>
    <property type="match status" value="1"/>
</dbReference>
<evidence type="ECO:0000256" key="13">
    <source>
        <dbReference type="PIRSR" id="PIRSR602169-1"/>
    </source>
</evidence>
<comment type="subcellular location">
    <subcellularLocation>
        <location evidence="3">Secreted</location>
    </subcellularLocation>
</comment>
<keyword evidence="8" id="KW-0732">Signal</keyword>
<name>A0A5E4VPI3_9BURK</name>
<comment type="cofactor">
    <cofactor evidence="2">
        <name>Zn(2+)</name>
        <dbReference type="ChEBI" id="CHEBI:29105"/>
    </cofactor>
</comment>
<evidence type="ECO:0000259" key="14">
    <source>
        <dbReference type="Pfam" id="PF08453"/>
    </source>
</evidence>
<evidence type="ECO:0000256" key="4">
    <source>
        <dbReference type="ARBA" id="ARBA00012653"/>
    </source>
</evidence>
<dbReference type="Pfam" id="PF01752">
    <property type="entry name" value="Peptidase_M9"/>
    <property type="match status" value="1"/>
</dbReference>
<dbReference type="Gene3D" id="1.10.390.20">
    <property type="match status" value="1"/>
</dbReference>
<feature type="domain" description="Peptidase M9 collagenase N-terminal" evidence="14">
    <location>
        <begin position="1"/>
        <end position="152"/>
    </location>
</feature>
<dbReference type="EC" id="3.4.24.3" evidence="4"/>
<evidence type="ECO:0000256" key="11">
    <source>
        <dbReference type="ARBA" id="ARBA00023049"/>
    </source>
</evidence>
<feature type="active site" evidence="13">
    <location>
        <position position="417"/>
    </location>
</feature>
<dbReference type="InterPro" id="IPR013661">
    <property type="entry name" value="Peptidase_M9_N_dom"/>
</dbReference>
<dbReference type="RefSeq" id="WP_191629045.1">
    <property type="nucleotide sequence ID" value="NZ_CABPRZ010000010.1"/>
</dbReference>
<evidence type="ECO:0000256" key="6">
    <source>
        <dbReference type="ARBA" id="ARBA00022670"/>
    </source>
</evidence>
<dbReference type="GO" id="GO:0004222">
    <property type="term" value="F:metalloendopeptidase activity"/>
    <property type="evidence" value="ECO:0007669"/>
    <property type="project" value="UniProtKB-EC"/>
</dbReference>